<dbReference type="PANTHER" id="PTHR47506:SF1">
    <property type="entry name" value="HTH-TYPE TRANSCRIPTIONAL REGULATOR YJDC"/>
    <property type="match status" value="1"/>
</dbReference>
<protein>
    <submittedName>
        <fullName evidence="6">TetR/AcrR family transcriptional regulator</fullName>
    </submittedName>
</protein>
<dbReference type="Pfam" id="PF00440">
    <property type="entry name" value="TetR_N"/>
    <property type="match status" value="1"/>
</dbReference>
<dbReference type="SUPFAM" id="SSF46689">
    <property type="entry name" value="Homeodomain-like"/>
    <property type="match status" value="1"/>
</dbReference>
<keyword evidence="1" id="KW-0805">Transcription regulation</keyword>
<comment type="caution">
    <text evidence="6">The sequence shown here is derived from an EMBL/GenBank/DDBJ whole genome shotgun (WGS) entry which is preliminary data.</text>
</comment>
<feature type="domain" description="HTH tetR-type" evidence="5">
    <location>
        <begin position="13"/>
        <end position="73"/>
    </location>
</feature>
<sequence>MVTTQGRQAARGAYDRETVLRRCVDAFNEHGYEATSMGMLSKVLGISKSGIYHHVSSKEEILEVASDRALAALEGVRTECEAMSAQATGEVVWSAVLEHLLRETVRLAVEERPYVALLLRLRGNSPVETAALERRRELTRYTEDLMVKAAAAGELSPAVNPRLQARLQLGMVNSVVEWFTVEGEVGVGELQDNVVEMVFRGISAR</sequence>
<dbReference type="PANTHER" id="PTHR47506">
    <property type="entry name" value="TRANSCRIPTIONAL REGULATORY PROTEIN"/>
    <property type="match status" value="1"/>
</dbReference>
<dbReference type="PRINTS" id="PR00455">
    <property type="entry name" value="HTHTETR"/>
</dbReference>
<dbReference type="AlphaFoldDB" id="A0A3D4T2D0"/>
<keyword evidence="2 4" id="KW-0238">DNA-binding</keyword>
<accession>A0A3D4T2D0</accession>
<evidence type="ECO:0000256" key="2">
    <source>
        <dbReference type="ARBA" id="ARBA00023125"/>
    </source>
</evidence>
<organism evidence="6 7">
    <name type="scientific">Corynebacterium nuruki</name>
    <dbReference type="NCBI Taxonomy" id="1032851"/>
    <lineage>
        <taxon>Bacteria</taxon>
        <taxon>Bacillati</taxon>
        <taxon>Actinomycetota</taxon>
        <taxon>Actinomycetes</taxon>
        <taxon>Mycobacteriales</taxon>
        <taxon>Corynebacteriaceae</taxon>
        <taxon>Corynebacterium</taxon>
    </lineage>
</organism>
<reference evidence="6 7" key="1">
    <citation type="journal article" date="2018" name="Nat. Biotechnol.">
        <title>A standardized bacterial taxonomy based on genome phylogeny substantially revises the tree of life.</title>
        <authorList>
            <person name="Parks D.H."/>
            <person name="Chuvochina M."/>
            <person name="Waite D.W."/>
            <person name="Rinke C."/>
            <person name="Skarshewski A."/>
            <person name="Chaumeil P.A."/>
            <person name="Hugenholtz P."/>
        </authorList>
    </citation>
    <scope>NUCLEOTIDE SEQUENCE [LARGE SCALE GENOMIC DNA]</scope>
    <source>
        <strain evidence="6">UBA11247</strain>
    </source>
</reference>
<dbReference type="Gene3D" id="1.10.10.60">
    <property type="entry name" value="Homeodomain-like"/>
    <property type="match status" value="1"/>
</dbReference>
<dbReference type="InterPro" id="IPR036271">
    <property type="entry name" value="Tet_transcr_reg_TetR-rel_C_sf"/>
</dbReference>
<evidence type="ECO:0000256" key="3">
    <source>
        <dbReference type="ARBA" id="ARBA00023163"/>
    </source>
</evidence>
<dbReference type="EMBL" id="DQID01000333">
    <property type="protein sequence ID" value="HCT15682.1"/>
    <property type="molecule type" value="Genomic_DNA"/>
</dbReference>
<evidence type="ECO:0000313" key="7">
    <source>
        <dbReference type="Proteomes" id="UP000261739"/>
    </source>
</evidence>
<gene>
    <name evidence="6" type="ORF">DIW82_13100</name>
</gene>
<evidence type="ECO:0000256" key="1">
    <source>
        <dbReference type="ARBA" id="ARBA00023015"/>
    </source>
</evidence>
<proteinExistence type="predicted"/>
<dbReference type="PROSITE" id="PS50977">
    <property type="entry name" value="HTH_TETR_2"/>
    <property type="match status" value="1"/>
</dbReference>
<evidence type="ECO:0000313" key="6">
    <source>
        <dbReference type="EMBL" id="HCT15682.1"/>
    </source>
</evidence>
<dbReference type="InterPro" id="IPR009057">
    <property type="entry name" value="Homeodomain-like_sf"/>
</dbReference>
<dbReference type="Proteomes" id="UP000261739">
    <property type="component" value="Unassembled WGS sequence"/>
</dbReference>
<dbReference type="InterPro" id="IPR041490">
    <property type="entry name" value="KstR2_TetR_C"/>
</dbReference>
<dbReference type="GO" id="GO:0003677">
    <property type="term" value="F:DNA binding"/>
    <property type="evidence" value="ECO:0007669"/>
    <property type="project" value="UniProtKB-UniRule"/>
</dbReference>
<dbReference type="InterPro" id="IPR001647">
    <property type="entry name" value="HTH_TetR"/>
</dbReference>
<dbReference type="Pfam" id="PF17932">
    <property type="entry name" value="TetR_C_24"/>
    <property type="match status" value="1"/>
</dbReference>
<dbReference type="Gene3D" id="1.10.357.10">
    <property type="entry name" value="Tetracycline Repressor, domain 2"/>
    <property type="match status" value="1"/>
</dbReference>
<evidence type="ECO:0000256" key="4">
    <source>
        <dbReference type="PROSITE-ProRule" id="PRU00335"/>
    </source>
</evidence>
<evidence type="ECO:0000259" key="5">
    <source>
        <dbReference type="PROSITE" id="PS50977"/>
    </source>
</evidence>
<dbReference type="SUPFAM" id="SSF48498">
    <property type="entry name" value="Tetracyclin repressor-like, C-terminal domain"/>
    <property type="match status" value="1"/>
</dbReference>
<feature type="DNA-binding region" description="H-T-H motif" evidence="4">
    <location>
        <begin position="36"/>
        <end position="55"/>
    </location>
</feature>
<name>A0A3D4T2D0_9CORY</name>
<keyword evidence="3" id="KW-0804">Transcription</keyword>
<dbReference type="STRING" id="863239.GCA_000213935_00570"/>